<evidence type="ECO:0000256" key="5">
    <source>
        <dbReference type="ARBA" id="ARBA00022692"/>
    </source>
</evidence>
<feature type="transmembrane region" description="Helical" evidence="9">
    <location>
        <begin position="118"/>
        <end position="138"/>
    </location>
</feature>
<dbReference type="InterPro" id="IPR051084">
    <property type="entry name" value="H+-coupled_symporters"/>
</dbReference>
<feature type="transmembrane region" description="Helical" evidence="9">
    <location>
        <begin position="194"/>
        <end position="215"/>
    </location>
</feature>
<feature type="transmembrane region" description="Helical" evidence="9">
    <location>
        <begin position="406"/>
        <end position="424"/>
    </location>
</feature>
<dbReference type="Pfam" id="PF00083">
    <property type="entry name" value="Sugar_tr"/>
    <property type="match status" value="1"/>
</dbReference>
<dbReference type="PANTHER" id="PTHR43528:SF1">
    <property type="entry name" value="ALPHA-KETOGLUTARATE PERMEASE"/>
    <property type="match status" value="1"/>
</dbReference>
<evidence type="ECO:0000313" key="11">
    <source>
        <dbReference type="EMBL" id="KAA9148671.1"/>
    </source>
</evidence>
<dbReference type="PROSITE" id="PS00217">
    <property type="entry name" value="SUGAR_TRANSPORT_2"/>
    <property type="match status" value="1"/>
</dbReference>
<dbReference type="PROSITE" id="PS50850">
    <property type="entry name" value="MFS"/>
    <property type="match status" value="1"/>
</dbReference>
<dbReference type="InterPro" id="IPR005828">
    <property type="entry name" value="MFS_sugar_transport-like"/>
</dbReference>
<dbReference type="PROSITE" id="PS00216">
    <property type="entry name" value="SUGAR_TRANSPORT_1"/>
    <property type="match status" value="1"/>
</dbReference>
<reference evidence="11" key="1">
    <citation type="submission" date="2019-09" db="EMBL/GenBank/DDBJ databases">
        <authorList>
            <person name="Teo W.F.A."/>
            <person name="Duangmal K."/>
        </authorList>
    </citation>
    <scope>NUCLEOTIDE SEQUENCE [LARGE SCALE GENOMIC DNA]</scope>
    <source>
        <strain evidence="11">K81G1</strain>
    </source>
</reference>
<dbReference type="GO" id="GO:0015293">
    <property type="term" value="F:symporter activity"/>
    <property type="evidence" value="ECO:0007669"/>
    <property type="project" value="UniProtKB-KW"/>
</dbReference>
<gene>
    <name evidence="11" type="ORF">FPZ12_044705</name>
</gene>
<comment type="caution">
    <text evidence="11">The sequence shown here is derived from an EMBL/GenBank/DDBJ whole genome shotgun (WGS) entry which is preliminary data.</text>
</comment>
<keyword evidence="3" id="KW-0813">Transport</keyword>
<proteinExistence type="inferred from homology"/>
<dbReference type="GO" id="GO:0005886">
    <property type="term" value="C:plasma membrane"/>
    <property type="evidence" value="ECO:0007669"/>
    <property type="project" value="UniProtKB-SubCell"/>
</dbReference>
<feature type="transmembrane region" description="Helical" evidence="9">
    <location>
        <begin position="314"/>
        <end position="333"/>
    </location>
</feature>
<dbReference type="OrthoDB" id="8953821at2"/>
<accession>A0A5N0UMK6</accession>
<dbReference type="SUPFAM" id="SSF103473">
    <property type="entry name" value="MFS general substrate transporter"/>
    <property type="match status" value="1"/>
</dbReference>
<feature type="transmembrane region" description="Helical" evidence="9">
    <location>
        <begin position="159"/>
        <end position="182"/>
    </location>
</feature>
<dbReference type="AlphaFoldDB" id="A0A5N0UMK6"/>
<dbReference type="Gene3D" id="1.20.1250.20">
    <property type="entry name" value="MFS general substrate transporter like domains"/>
    <property type="match status" value="2"/>
</dbReference>
<dbReference type="InterPro" id="IPR011701">
    <property type="entry name" value="MFS"/>
</dbReference>
<evidence type="ECO:0000256" key="3">
    <source>
        <dbReference type="ARBA" id="ARBA00022448"/>
    </source>
</evidence>
<feature type="transmembrane region" description="Helical" evidence="9">
    <location>
        <begin position="285"/>
        <end position="305"/>
    </location>
</feature>
<evidence type="ECO:0000256" key="1">
    <source>
        <dbReference type="ARBA" id="ARBA00004651"/>
    </source>
</evidence>
<keyword evidence="7 9" id="KW-1133">Transmembrane helix</keyword>
<evidence type="ECO:0000256" key="6">
    <source>
        <dbReference type="ARBA" id="ARBA00022847"/>
    </source>
</evidence>
<evidence type="ECO:0000256" key="7">
    <source>
        <dbReference type="ARBA" id="ARBA00022989"/>
    </source>
</evidence>
<comment type="subcellular location">
    <subcellularLocation>
        <location evidence="1">Cell membrane</location>
        <topology evidence="1">Multi-pass membrane protein</topology>
    </subcellularLocation>
</comment>
<dbReference type="PANTHER" id="PTHR43528">
    <property type="entry name" value="ALPHA-KETOGLUTARATE PERMEASE"/>
    <property type="match status" value="1"/>
</dbReference>
<evidence type="ECO:0000256" key="8">
    <source>
        <dbReference type="ARBA" id="ARBA00023136"/>
    </source>
</evidence>
<sequence length="440" mass="46140">MSEQVAMPGVTDSTEAPPSRKVLFAAGAGHFVEWFDVGIYGTLSTVIAANFFAAGDATAALLSTFAVFAAGFVIRPLGGFFFGPLADKIGRQRVLAIVVLTTSLSTFAIGVLPTHAAVGALAPLLLVIARLVQGFGAGGETSSVVTLLYEYAPKRRRGYYSSFGDTFGFAAFVFGSGLALLLTATMGDATMNSWGWRIPFLLALPLGLSGLYLRLKLDDTPEFRKLESKGEVTAAPLRESFRSGGKTMVVLAGLVVIKGVAHWTLQTFMPSYLQTTLHFSKIQSFLAATICLAVVAAAVPAAGALSDRIGRKPLLIIGTAGFVLLTWPALLLMSLGNTVLAVVGMVVLGLLIAAYDGAVSATMAELFPPRIRSGAIAIPYNIAVSLFGGTAPYIATWLISSTGYKLSPAFYIMIAAVITLVTVARSIRETAGPRAKAAVE</sequence>
<dbReference type="Pfam" id="PF07690">
    <property type="entry name" value="MFS_1"/>
    <property type="match status" value="1"/>
</dbReference>
<keyword evidence="12" id="KW-1185">Reference proteome</keyword>
<feature type="transmembrane region" description="Helical" evidence="9">
    <location>
        <begin position="247"/>
        <end position="265"/>
    </location>
</feature>
<keyword evidence="5 9" id="KW-0812">Transmembrane</keyword>
<dbReference type="InterPro" id="IPR020846">
    <property type="entry name" value="MFS_dom"/>
</dbReference>
<feature type="transmembrane region" description="Helical" evidence="9">
    <location>
        <begin position="60"/>
        <end position="82"/>
    </location>
</feature>
<evidence type="ECO:0000256" key="9">
    <source>
        <dbReference type="SAM" id="Phobius"/>
    </source>
</evidence>
<keyword evidence="8 9" id="KW-0472">Membrane</keyword>
<dbReference type="InterPro" id="IPR036259">
    <property type="entry name" value="MFS_trans_sf"/>
</dbReference>
<dbReference type="RefSeq" id="WP_144761499.1">
    <property type="nucleotide sequence ID" value="NZ_VMNW02000166.1"/>
</dbReference>
<feature type="transmembrane region" description="Helical" evidence="9">
    <location>
        <begin position="380"/>
        <end position="400"/>
    </location>
</feature>
<organism evidence="11 12">
    <name type="scientific">Amycolatopsis acidicola</name>
    <dbReference type="NCBI Taxonomy" id="2596893"/>
    <lineage>
        <taxon>Bacteria</taxon>
        <taxon>Bacillati</taxon>
        <taxon>Actinomycetota</taxon>
        <taxon>Actinomycetes</taxon>
        <taxon>Pseudonocardiales</taxon>
        <taxon>Pseudonocardiaceae</taxon>
        <taxon>Amycolatopsis</taxon>
    </lineage>
</organism>
<protein>
    <submittedName>
        <fullName evidence="11">MFS transporter</fullName>
    </submittedName>
</protein>
<keyword evidence="4" id="KW-1003">Cell membrane</keyword>
<feature type="transmembrane region" description="Helical" evidence="9">
    <location>
        <begin position="94"/>
        <end position="112"/>
    </location>
</feature>
<evidence type="ECO:0000313" key="12">
    <source>
        <dbReference type="Proteomes" id="UP000319769"/>
    </source>
</evidence>
<keyword evidence="6" id="KW-0769">Symport</keyword>
<name>A0A5N0UMK6_9PSEU</name>
<evidence type="ECO:0000259" key="10">
    <source>
        <dbReference type="PROSITE" id="PS50850"/>
    </source>
</evidence>
<comment type="similarity">
    <text evidence="2">Belongs to the major facilitator superfamily. Metabolite:H+ Symporter (MHS) family (TC 2.A.1.6) family.</text>
</comment>
<dbReference type="EMBL" id="VMNW02000166">
    <property type="protein sequence ID" value="KAA9148671.1"/>
    <property type="molecule type" value="Genomic_DNA"/>
</dbReference>
<feature type="transmembrane region" description="Helical" evidence="9">
    <location>
        <begin position="339"/>
        <end position="359"/>
    </location>
</feature>
<feature type="domain" description="Major facilitator superfamily (MFS) profile" evidence="10">
    <location>
        <begin position="22"/>
        <end position="431"/>
    </location>
</feature>
<evidence type="ECO:0000256" key="4">
    <source>
        <dbReference type="ARBA" id="ARBA00022475"/>
    </source>
</evidence>
<evidence type="ECO:0000256" key="2">
    <source>
        <dbReference type="ARBA" id="ARBA00008240"/>
    </source>
</evidence>
<dbReference type="Proteomes" id="UP000319769">
    <property type="component" value="Unassembled WGS sequence"/>
</dbReference>
<dbReference type="InterPro" id="IPR005829">
    <property type="entry name" value="Sugar_transporter_CS"/>
</dbReference>